<dbReference type="InterPro" id="IPR047057">
    <property type="entry name" value="MerR_fam"/>
</dbReference>
<dbReference type="Pfam" id="PF13411">
    <property type="entry name" value="MerR_1"/>
    <property type="match status" value="1"/>
</dbReference>
<evidence type="ECO:0000256" key="5">
    <source>
        <dbReference type="SAM" id="Coils"/>
    </source>
</evidence>
<evidence type="ECO:0000256" key="3">
    <source>
        <dbReference type="ARBA" id="ARBA00023125"/>
    </source>
</evidence>
<keyword evidence="4" id="KW-0804">Transcription</keyword>
<sequence length="129" mass="14376">MRIGDLAQRIGASPRSLRYYEQQGLLSPSRDANGHREYDELALVRARNIKDLLDVGLTTQDVFHYMAEGCLERPLAESPPCTGELDTVRRRLAGLDERLAHLQKLRDRLAEHSATLEASIGVALDPARG</sequence>
<reference evidence="8" key="1">
    <citation type="submission" date="2023-07" db="EMBL/GenBank/DDBJ databases">
        <title>30 novel species of actinomycetes from the DSMZ collection.</title>
        <authorList>
            <person name="Nouioui I."/>
        </authorList>
    </citation>
    <scope>NUCLEOTIDE SEQUENCE [LARGE SCALE GENOMIC DNA]</scope>
    <source>
        <strain evidence="8">DSM 41886</strain>
    </source>
</reference>
<feature type="domain" description="HTH merR-type" evidence="6">
    <location>
        <begin position="1"/>
        <end position="57"/>
    </location>
</feature>
<dbReference type="RefSeq" id="WP_311618474.1">
    <property type="nucleotide sequence ID" value="NZ_JAVREV010000008.1"/>
</dbReference>
<comment type="caution">
    <text evidence="7">The sequence shown here is derived from an EMBL/GenBank/DDBJ whole genome shotgun (WGS) entry which is preliminary data.</text>
</comment>
<dbReference type="EMBL" id="JAVREV010000008">
    <property type="protein sequence ID" value="MDT0444205.1"/>
    <property type="molecule type" value="Genomic_DNA"/>
</dbReference>
<dbReference type="InterPro" id="IPR009061">
    <property type="entry name" value="DNA-bd_dom_put_sf"/>
</dbReference>
<keyword evidence="1" id="KW-0678">Repressor</keyword>
<proteinExistence type="predicted"/>
<keyword evidence="8" id="KW-1185">Reference proteome</keyword>
<protein>
    <submittedName>
        <fullName evidence="7">MerR family transcriptional regulator</fullName>
    </submittedName>
</protein>
<keyword evidence="2" id="KW-0805">Transcription regulation</keyword>
<evidence type="ECO:0000256" key="4">
    <source>
        <dbReference type="ARBA" id="ARBA00023163"/>
    </source>
</evidence>
<dbReference type="Proteomes" id="UP001183615">
    <property type="component" value="Unassembled WGS sequence"/>
</dbReference>
<evidence type="ECO:0000313" key="7">
    <source>
        <dbReference type="EMBL" id="MDT0444205.1"/>
    </source>
</evidence>
<evidence type="ECO:0000259" key="6">
    <source>
        <dbReference type="PROSITE" id="PS50937"/>
    </source>
</evidence>
<dbReference type="SMART" id="SM00422">
    <property type="entry name" value="HTH_MERR"/>
    <property type="match status" value="1"/>
</dbReference>
<accession>A0ABU2S5J1</accession>
<dbReference type="PRINTS" id="PR00040">
    <property type="entry name" value="HTHMERR"/>
</dbReference>
<dbReference type="Gene3D" id="1.10.1660.10">
    <property type="match status" value="1"/>
</dbReference>
<keyword evidence="3" id="KW-0238">DNA-binding</keyword>
<dbReference type="SUPFAM" id="SSF46955">
    <property type="entry name" value="Putative DNA-binding domain"/>
    <property type="match status" value="1"/>
</dbReference>
<keyword evidence="5" id="KW-0175">Coiled coil</keyword>
<dbReference type="PANTHER" id="PTHR30204">
    <property type="entry name" value="REDOX-CYCLING DRUG-SENSING TRANSCRIPTIONAL ACTIVATOR SOXR"/>
    <property type="match status" value="1"/>
</dbReference>
<name>A0ABU2S5J1_9ACTN</name>
<organism evidence="7 8">
    <name type="scientific">Streptomyces johnsoniae</name>
    <dbReference type="NCBI Taxonomy" id="3075532"/>
    <lineage>
        <taxon>Bacteria</taxon>
        <taxon>Bacillati</taxon>
        <taxon>Actinomycetota</taxon>
        <taxon>Actinomycetes</taxon>
        <taxon>Kitasatosporales</taxon>
        <taxon>Streptomycetaceae</taxon>
        <taxon>Streptomyces</taxon>
    </lineage>
</organism>
<evidence type="ECO:0000256" key="1">
    <source>
        <dbReference type="ARBA" id="ARBA00022491"/>
    </source>
</evidence>
<gene>
    <name evidence="7" type="ORF">RM779_16615</name>
</gene>
<evidence type="ECO:0000256" key="2">
    <source>
        <dbReference type="ARBA" id="ARBA00023015"/>
    </source>
</evidence>
<feature type="coiled-coil region" evidence="5">
    <location>
        <begin position="85"/>
        <end position="112"/>
    </location>
</feature>
<evidence type="ECO:0000313" key="8">
    <source>
        <dbReference type="Proteomes" id="UP001183615"/>
    </source>
</evidence>
<dbReference type="PROSITE" id="PS50937">
    <property type="entry name" value="HTH_MERR_2"/>
    <property type="match status" value="1"/>
</dbReference>
<dbReference type="InterPro" id="IPR000551">
    <property type="entry name" value="MerR-type_HTH_dom"/>
</dbReference>
<dbReference type="PANTHER" id="PTHR30204:SF69">
    <property type="entry name" value="MERR-FAMILY TRANSCRIPTIONAL REGULATOR"/>
    <property type="match status" value="1"/>
</dbReference>